<keyword evidence="2" id="KW-1185">Reference proteome</keyword>
<protein>
    <submittedName>
        <fullName evidence="1">Uncharacterized protein</fullName>
    </submittedName>
</protein>
<sequence>MAEHSHPDLLDAMELIESFLGHLNLFSSSDLPSEFIRSLLYIHLKYLGCTSVSSDVPPYHFSSHLISALHDSHTSYDHSHHDTSTHLYEFNDQILDELSRFPHISNSHHSFARSHFTISTFLSGIPHISVIVPASAFCVLRSAFSIQHPAFHIPPMSIPCPIPFPFPSSSSSIHHHAEPSQHPRIPPLVSQASHVCTQEPIAKRRSAHCISQYDMI</sequence>
<evidence type="ECO:0000313" key="1">
    <source>
        <dbReference type="EMBL" id="KAA8570541.1"/>
    </source>
</evidence>
<dbReference type="EMBL" id="VICG01000007">
    <property type="protein sequence ID" value="KAA8570541.1"/>
    <property type="molecule type" value="Genomic_DNA"/>
</dbReference>
<reference evidence="1 2" key="1">
    <citation type="submission" date="2019-06" db="EMBL/GenBank/DDBJ databases">
        <title>Genome Sequence of the Brown Rot Fungal Pathogen Monilinia fructicola.</title>
        <authorList>
            <person name="De Miccolis Angelini R.M."/>
            <person name="Landi L."/>
            <person name="Abate D."/>
            <person name="Pollastro S."/>
            <person name="Romanazzi G."/>
            <person name="Faretra F."/>
        </authorList>
    </citation>
    <scope>NUCLEOTIDE SEQUENCE [LARGE SCALE GENOMIC DNA]</scope>
    <source>
        <strain evidence="1 2">Mfrc123</strain>
    </source>
</reference>
<organism evidence="1 2">
    <name type="scientific">Monilinia fructicola</name>
    <name type="common">Brown rot fungus</name>
    <name type="synonym">Ciboria fructicola</name>
    <dbReference type="NCBI Taxonomy" id="38448"/>
    <lineage>
        <taxon>Eukaryota</taxon>
        <taxon>Fungi</taxon>
        <taxon>Dikarya</taxon>
        <taxon>Ascomycota</taxon>
        <taxon>Pezizomycotina</taxon>
        <taxon>Leotiomycetes</taxon>
        <taxon>Helotiales</taxon>
        <taxon>Sclerotiniaceae</taxon>
        <taxon>Monilinia</taxon>
    </lineage>
</organism>
<dbReference type="AlphaFoldDB" id="A0A5M9JMQ5"/>
<evidence type="ECO:0000313" key="2">
    <source>
        <dbReference type="Proteomes" id="UP000322873"/>
    </source>
</evidence>
<accession>A0A5M9JMQ5</accession>
<dbReference type="Proteomes" id="UP000322873">
    <property type="component" value="Unassembled WGS sequence"/>
</dbReference>
<name>A0A5M9JMQ5_MONFR</name>
<proteinExistence type="predicted"/>
<gene>
    <name evidence="1" type="ORF">EYC84_002805</name>
</gene>
<comment type="caution">
    <text evidence="1">The sequence shown here is derived from an EMBL/GenBank/DDBJ whole genome shotgun (WGS) entry which is preliminary data.</text>
</comment>